<dbReference type="Proteomes" id="UP001214576">
    <property type="component" value="Unassembled WGS sequence"/>
</dbReference>
<keyword evidence="7" id="KW-0539">Nucleus</keyword>
<dbReference type="FunFam" id="3.10.450.50:FF:000004">
    <property type="entry name" value="Nuclear RNA export factor 1"/>
    <property type="match status" value="1"/>
</dbReference>
<keyword evidence="4" id="KW-0813">Transport</keyword>
<dbReference type="InterPro" id="IPR002075">
    <property type="entry name" value="NTF2_dom"/>
</dbReference>
<evidence type="ECO:0000256" key="7">
    <source>
        <dbReference type="ARBA" id="ARBA00023242"/>
    </source>
</evidence>
<evidence type="ECO:0000313" key="10">
    <source>
        <dbReference type="EMBL" id="KAI4544845.1"/>
    </source>
</evidence>
<dbReference type="InterPro" id="IPR030217">
    <property type="entry name" value="NXF_fam"/>
</dbReference>
<dbReference type="PANTHER" id="PTHR10662">
    <property type="entry name" value="NUCLEAR RNA EXPORT FACTOR"/>
    <property type="match status" value="1"/>
</dbReference>
<dbReference type="EMBL" id="JAKZEL010000003">
    <property type="protein sequence ID" value="KAI4544845.1"/>
    <property type="molecule type" value="Genomic_DNA"/>
</dbReference>
<dbReference type="SUPFAM" id="SSF54427">
    <property type="entry name" value="NTF2-like"/>
    <property type="match status" value="1"/>
</dbReference>
<dbReference type="InterPro" id="IPR035979">
    <property type="entry name" value="RBD_domain_sf"/>
</dbReference>
<evidence type="ECO:0000256" key="6">
    <source>
        <dbReference type="ARBA" id="ARBA00022816"/>
    </source>
</evidence>
<evidence type="ECO:0000256" key="8">
    <source>
        <dbReference type="SAM" id="MobiDB-lite"/>
    </source>
</evidence>
<comment type="caution">
    <text evidence="10">The sequence shown here is derived from an EMBL/GenBank/DDBJ whole genome shotgun (WGS) entry which is preliminary data.</text>
</comment>
<dbReference type="InterPro" id="IPR012677">
    <property type="entry name" value="Nucleotide-bd_a/b_plait_sf"/>
</dbReference>
<dbReference type="InterPro" id="IPR032710">
    <property type="entry name" value="NTF2-like_dom_sf"/>
</dbReference>
<feature type="region of interest" description="Disordered" evidence="8">
    <location>
        <begin position="1"/>
        <end position="20"/>
    </location>
</feature>
<keyword evidence="5" id="KW-0963">Cytoplasm</keyword>
<dbReference type="InterPro" id="IPR018222">
    <property type="entry name" value="Nuclear_transport_factor_2_euk"/>
</dbReference>
<evidence type="ECO:0000256" key="5">
    <source>
        <dbReference type="ARBA" id="ARBA00022490"/>
    </source>
</evidence>
<comment type="subcellular location">
    <subcellularLocation>
        <location evidence="2">Cytoplasm</location>
    </subcellularLocation>
    <subcellularLocation>
        <location evidence="1">Nucleus</location>
    </subcellularLocation>
</comment>
<evidence type="ECO:0000256" key="1">
    <source>
        <dbReference type="ARBA" id="ARBA00004123"/>
    </source>
</evidence>
<protein>
    <recommendedName>
        <fullName evidence="9">NTF2 domain-containing protein</fullName>
    </recommendedName>
</protein>
<dbReference type="GO" id="GO:0016973">
    <property type="term" value="P:poly(A)+ mRNA export from nucleus"/>
    <property type="evidence" value="ECO:0007669"/>
    <property type="project" value="TreeGrafter"/>
</dbReference>
<feature type="domain" description="NTF2" evidence="9">
    <location>
        <begin position="271"/>
        <end position="304"/>
    </location>
</feature>
<dbReference type="InterPro" id="IPR015245">
    <property type="entry name" value="Tap_RNA-bd"/>
</dbReference>
<evidence type="ECO:0000259" key="9">
    <source>
        <dbReference type="PROSITE" id="PS50177"/>
    </source>
</evidence>
<dbReference type="PANTHER" id="PTHR10662:SF12">
    <property type="entry name" value="NUCLEAR RNA EXPORT FACTOR 3"/>
    <property type="match status" value="1"/>
</dbReference>
<proteinExistence type="inferred from homology"/>
<evidence type="ECO:0000256" key="4">
    <source>
        <dbReference type="ARBA" id="ARBA00022448"/>
    </source>
</evidence>
<dbReference type="SUPFAM" id="SSF54928">
    <property type="entry name" value="RNA-binding domain, RBD"/>
    <property type="match status" value="1"/>
</dbReference>
<dbReference type="FunFam" id="3.30.70.330:FF:000165">
    <property type="entry name" value="nuclear RNA export factor 1"/>
    <property type="match status" value="1"/>
</dbReference>
<keyword evidence="6" id="KW-0509">mRNA transport</keyword>
<sequence length="477" mass="54710">MGSHTPIPIAEHTDKVNPLQRRTRSWSFYRRRRNYSSEHVTSQQQQDSGDVPMDIQARYAPYAVPSRHQRSSFQKQDQIHINMETKQKPPERRMERGRQNETMGSWFKIIIPFGIKYDEKWLLNLIQKQCSVPFIPVEFHYEKMQAQFFVENANIACALKNVNGKIFSEDNEKISIFVEPCDTPKSVKKALKSEKVEQMKLLSLDQSNKKPYMVHSLSTIMENASHTKNWNLSNIEDGQEKPSGSKCAIEVPKYLPMCKGSFFGSEELKSLILQFLQQYYLIHDYGDRQGLLCAYHEEACFSLTIPFRLKDPGPSSMCAYFKSSRNMKKLKDPDLRFQLLKHTKCDIVQALCGLPKTQHDFRSFMVDMWFQTETMLCFSVNGVFKEILTLIASEQHTRKICLEVQKQGAESSVESPKPQLCARGGEWCLEGSQNKAVMKKLCVASHKEPEARVPSSGEAAIKPYGKTESGCTVSDIT</sequence>
<dbReference type="Pfam" id="PF09162">
    <property type="entry name" value="Tap-RNA_bind"/>
    <property type="match status" value="1"/>
</dbReference>
<organism evidence="10 11">
    <name type="scientific">Ovis ammon polii</name>
    <dbReference type="NCBI Taxonomy" id="230172"/>
    <lineage>
        <taxon>Eukaryota</taxon>
        <taxon>Metazoa</taxon>
        <taxon>Chordata</taxon>
        <taxon>Craniata</taxon>
        <taxon>Vertebrata</taxon>
        <taxon>Euteleostomi</taxon>
        <taxon>Mammalia</taxon>
        <taxon>Eutheria</taxon>
        <taxon>Laurasiatheria</taxon>
        <taxon>Artiodactyla</taxon>
        <taxon>Ruminantia</taxon>
        <taxon>Pecora</taxon>
        <taxon>Bovidae</taxon>
        <taxon>Caprinae</taxon>
        <taxon>Ovis</taxon>
    </lineage>
</organism>
<comment type="similarity">
    <text evidence="3">Belongs to the NXF family.</text>
</comment>
<reference evidence="10" key="1">
    <citation type="submission" date="2022-03" db="EMBL/GenBank/DDBJ databases">
        <title>Genomic analyses of argali, domestic sheep and their hybrids provide insights into chromosomal evolution, heterosis and genetic basis of agronomic traits.</title>
        <authorList>
            <person name="Li M."/>
        </authorList>
    </citation>
    <scope>NUCLEOTIDE SEQUENCE</scope>
    <source>
        <strain evidence="10">CAU-MHL-2022a</strain>
        <tissue evidence="10">Skin</tissue>
    </source>
</reference>
<dbReference type="PROSITE" id="PS50177">
    <property type="entry name" value="NTF2_DOMAIN"/>
    <property type="match status" value="1"/>
</dbReference>
<dbReference type="GO" id="GO:0005634">
    <property type="term" value="C:nucleus"/>
    <property type="evidence" value="ECO:0007669"/>
    <property type="project" value="UniProtKB-SubCell"/>
</dbReference>
<name>A0AAD4UIW0_OVIAM</name>
<evidence type="ECO:0000256" key="2">
    <source>
        <dbReference type="ARBA" id="ARBA00004496"/>
    </source>
</evidence>
<dbReference type="GO" id="GO:0005737">
    <property type="term" value="C:cytoplasm"/>
    <property type="evidence" value="ECO:0007669"/>
    <property type="project" value="UniProtKB-SubCell"/>
</dbReference>
<gene>
    <name evidence="10" type="ORF">MG293_005111</name>
</gene>
<accession>A0AAD4UIW0</accession>
<evidence type="ECO:0000256" key="3">
    <source>
        <dbReference type="ARBA" id="ARBA00009285"/>
    </source>
</evidence>
<dbReference type="Gene3D" id="3.10.450.50">
    <property type="match status" value="1"/>
</dbReference>
<evidence type="ECO:0000313" key="11">
    <source>
        <dbReference type="Proteomes" id="UP001214576"/>
    </source>
</evidence>
<dbReference type="Gene3D" id="3.30.70.330">
    <property type="match status" value="1"/>
</dbReference>
<keyword evidence="11" id="KW-1185">Reference proteome</keyword>
<dbReference type="GO" id="GO:0003723">
    <property type="term" value="F:RNA binding"/>
    <property type="evidence" value="ECO:0007669"/>
    <property type="project" value="InterPro"/>
</dbReference>
<dbReference type="AlphaFoldDB" id="A0AAD4UIW0"/>
<dbReference type="Pfam" id="PF22602">
    <property type="entry name" value="NXF_NTF2"/>
    <property type="match status" value="1"/>
</dbReference>